<reference evidence="2" key="1">
    <citation type="submission" date="2014-09" db="EMBL/GenBank/DDBJ databases">
        <authorList>
            <person name="Magalhaes I.L.F."/>
            <person name="Oliveira U."/>
            <person name="Santos F.R."/>
            <person name="Vidigal T.H.D.A."/>
            <person name="Brescovit A.D."/>
            <person name="Santos A.J."/>
        </authorList>
    </citation>
    <scope>NUCLEOTIDE SEQUENCE</scope>
    <source>
        <tissue evidence="2">Shoot tissue taken approximately 20 cm above the soil surface</tissue>
    </source>
</reference>
<evidence type="ECO:0000313" key="2">
    <source>
        <dbReference type="EMBL" id="JAE27444.1"/>
    </source>
</evidence>
<protein>
    <submittedName>
        <fullName evidence="2">Uncharacterized protein</fullName>
    </submittedName>
</protein>
<feature type="region of interest" description="Disordered" evidence="1">
    <location>
        <begin position="1"/>
        <end position="21"/>
    </location>
</feature>
<reference evidence="2" key="2">
    <citation type="journal article" date="2015" name="Data Brief">
        <title>Shoot transcriptome of the giant reed, Arundo donax.</title>
        <authorList>
            <person name="Barrero R.A."/>
            <person name="Guerrero F.D."/>
            <person name="Moolhuijzen P."/>
            <person name="Goolsby J.A."/>
            <person name="Tidwell J."/>
            <person name="Bellgard S.E."/>
            <person name="Bellgard M.I."/>
        </authorList>
    </citation>
    <scope>NUCLEOTIDE SEQUENCE</scope>
    <source>
        <tissue evidence="2">Shoot tissue taken approximately 20 cm above the soil surface</tissue>
    </source>
</reference>
<feature type="region of interest" description="Disordered" evidence="1">
    <location>
        <begin position="86"/>
        <end position="123"/>
    </location>
</feature>
<name>A0A0A9GV81_ARUDO</name>
<organism evidence="2">
    <name type="scientific">Arundo donax</name>
    <name type="common">Giant reed</name>
    <name type="synonym">Donax arundinaceus</name>
    <dbReference type="NCBI Taxonomy" id="35708"/>
    <lineage>
        <taxon>Eukaryota</taxon>
        <taxon>Viridiplantae</taxon>
        <taxon>Streptophyta</taxon>
        <taxon>Embryophyta</taxon>
        <taxon>Tracheophyta</taxon>
        <taxon>Spermatophyta</taxon>
        <taxon>Magnoliopsida</taxon>
        <taxon>Liliopsida</taxon>
        <taxon>Poales</taxon>
        <taxon>Poaceae</taxon>
        <taxon>PACMAD clade</taxon>
        <taxon>Arundinoideae</taxon>
        <taxon>Arundineae</taxon>
        <taxon>Arundo</taxon>
    </lineage>
</organism>
<accession>A0A0A9GV81</accession>
<proteinExistence type="predicted"/>
<evidence type="ECO:0000256" key="1">
    <source>
        <dbReference type="SAM" id="MobiDB-lite"/>
    </source>
</evidence>
<sequence>MSTLHARGDLAAGQIPSSNTTVLSPSVKDSVLCGREGEHLLAAVHLMNDPGVHGVVHGHLLLGGHDESIAAISVLGIRDRGRGALARPTASATRPDGCTARPSAASWRGNARSVARSVNPSAS</sequence>
<dbReference type="EMBL" id="GBRH01170452">
    <property type="protein sequence ID" value="JAE27444.1"/>
    <property type="molecule type" value="Transcribed_RNA"/>
</dbReference>
<dbReference type="AlphaFoldDB" id="A0A0A9GV81"/>